<evidence type="ECO:0000256" key="1">
    <source>
        <dbReference type="SAM" id="MobiDB-lite"/>
    </source>
</evidence>
<sequence>MTAATVTLANPTTPTKKETIQPPRVSKNHVQQQTGCSHTQVIDNNEVANPDEASTAVADLSTETTSTSDHVNMDRAQHVEGPDIRPTIATDVASCANMFMTSVSAKLFRS</sequence>
<reference evidence="2 3" key="1">
    <citation type="submission" date="2018-09" db="EMBL/GenBank/DDBJ databases">
        <title>Genomic investigation of the strawberry pathogen Phytophthora fragariae indicates pathogenicity is determined by transcriptional variation in three key races.</title>
        <authorList>
            <person name="Adams T.M."/>
            <person name="Armitage A.D."/>
            <person name="Sobczyk M.K."/>
            <person name="Bates H.J."/>
            <person name="Dunwell J.M."/>
            <person name="Nellist C.F."/>
            <person name="Harrison R.J."/>
        </authorList>
    </citation>
    <scope>NUCLEOTIDE SEQUENCE [LARGE SCALE GENOMIC DNA]</scope>
    <source>
        <strain evidence="2 3">NOV-77</strain>
    </source>
</reference>
<evidence type="ECO:0000313" key="2">
    <source>
        <dbReference type="EMBL" id="KAE9296911.1"/>
    </source>
</evidence>
<feature type="compositionally biased region" description="Polar residues" evidence="1">
    <location>
        <begin position="1"/>
        <end position="14"/>
    </location>
</feature>
<dbReference type="EMBL" id="QXFY01002472">
    <property type="protein sequence ID" value="KAE9296911.1"/>
    <property type="molecule type" value="Genomic_DNA"/>
</dbReference>
<proteinExistence type="predicted"/>
<dbReference type="AlphaFoldDB" id="A0A6G0QQD8"/>
<dbReference type="Proteomes" id="UP000486351">
    <property type="component" value="Unassembled WGS sequence"/>
</dbReference>
<organism evidence="2 3">
    <name type="scientific">Phytophthora fragariae</name>
    <dbReference type="NCBI Taxonomy" id="53985"/>
    <lineage>
        <taxon>Eukaryota</taxon>
        <taxon>Sar</taxon>
        <taxon>Stramenopiles</taxon>
        <taxon>Oomycota</taxon>
        <taxon>Peronosporomycetes</taxon>
        <taxon>Peronosporales</taxon>
        <taxon>Peronosporaceae</taxon>
        <taxon>Phytophthora</taxon>
    </lineage>
</organism>
<accession>A0A6G0QQD8</accession>
<evidence type="ECO:0000313" key="3">
    <source>
        <dbReference type="Proteomes" id="UP000486351"/>
    </source>
</evidence>
<protein>
    <submittedName>
        <fullName evidence="2">Uncharacterized protein</fullName>
    </submittedName>
</protein>
<gene>
    <name evidence="2" type="ORF">PF008_g23881</name>
</gene>
<name>A0A6G0QQD8_9STRA</name>
<comment type="caution">
    <text evidence="2">The sequence shown here is derived from an EMBL/GenBank/DDBJ whole genome shotgun (WGS) entry which is preliminary data.</text>
</comment>
<feature type="region of interest" description="Disordered" evidence="1">
    <location>
        <begin position="1"/>
        <end position="36"/>
    </location>
</feature>